<gene>
    <name evidence="1" type="ORF">AN218_03680</name>
</gene>
<evidence type="ECO:0000313" key="1">
    <source>
        <dbReference type="EMBL" id="OEV13400.1"/>
    </source>
</evidence>
<name>A0A1E7LB71_9ACTN</name>
<dbReference type="RefSeq" id="WP_070015170.1">
    <property type="nucleotide sequence ID" value="NZ_LJGW01000075.1"/>
</dbReference>
<comment type="caution">
    <text evidence="1">The sequence shown here is derived from an EMBL/GenBank/DDBJ whole genome shotgun (WGS) entry which is preliminary data.</text>
</comment>
<accession>A0A1E7LB71</accession>
<protein>
    <submittedName>
        <fullName evidence="1">Uncharacterized protein</fullName>
    </submittedName>
</protein>
<dbReference type="Proteomes" id="UP000176005">
    <property type="component" value="Unassembled WGS sequence"/>
</dbReference>
<dbReference type="AlphaFoldDB" id="A0A1E7LB71"/>
<reference evidence="1 2" key="1">
    <citation type="journal article" date="2016" name="Front. Microbiol.">
        <title>Comparative Genomics Analysis of Streptomyces Species Reveals Their Adaptation to the Marine Environment and Their Diversity at the Genomic Level.</title>
        <authorList>
            <person name="Tian X."/>
            <person name="Zhang Z."/>
            <person name="Yang T."/>
            <person name="Chen M."/>
            <person name="Li J."/>
            <person name="Chen F."/>
            <person name="Yang J."/>
            <person name="Li W."/>
            <person name="Zhang B."/>
            <person name="Zhang Z."/>
            <person name="Wu J."/>
            <person name="Zhang C."/>
            <person name="Long L."/>
            <person name="Xiao J."/>
        </authorList>
    </citation>
    <scope>NUCLEOTIDE SEQUENCE [LARGE SCALE GENOMIC DNA]</scope>
    <source>
        <strain evidence="1 2">SCSIO 10429</strain>
    </source>
</reference>
<proteinExistence type="predicted"/>
<dbReference type="EMBL" id="LJGW01000075">
    <property type="protein sequence ID" value="OEV13400.1"/>
    <property type="molecule type" value="Genomic_DNA"/>
</dbReference>
<organism evidence="1 2">
    <name type="scientific">Streptomyces nanshensis</name>
    <dbReference type="NCBI Taxonomy" id="518642"/>
    <lineage>
        <taxon>Bacteria</taxon>
        <taxon>Bacillati</taxon>
        <taxon>Actinomycetota</taxon>
        <taxon>Actinomycetes</taxon>
        <taxon>Kitasatosporales</taxon>
        <taxon>Streptomycetaceae</taxon>
        <taxon>Streptomyces</taxon>
    </lineage>
</organism>
<evidence type="ECO:0000313" key="2">
    <source>
        <dbReference type="Proteomes" id="UP000176005"/>
    </source>
</evidence>
<keyword evidence="2" id="KW-1185">Reference proteome</keyword>
<sequence>MASADSGTDDAAPTCFMASHATSAGPGGRTVHYYRSDGSAGKTWCRFPLSHEASVERLRRLDAQVLRKYAPARGPARRSAALAPSAPPSGEAATARAVRLLPRGALCCEPL</sequence>